<comment type="caution">
    <text evidence="12">The sequence shown here is derived from an EMBL/GenBank/DDBJ whole genome shotgun (WGS) entry which is preliminary data.</text>
</comment>
<dbReference type="PROSITE" id="PS50294">
    <property type="entry name" value="WD_REPEATS_REGION"/>
    <property type="match status" value="4"/>
</dbReference>
<comment type="pathway">
    <text evidence="3">tRNA modification; 5-methoxycarbonylmethyl-2-thiouridine-tRNA biosynthesis.</text>
</comment>
<keyword evidence="8" id="KW-0819">tRNA processing</keyword>
<dbReference type="PRINTS" id="PR00320">
    <property type="entry name" value="GPROTEINBRPT"/>
</dbReference>
<keyword evidence="6" id="KW-0963">Cytoplasm</keyword>
<dbReference type="FunCoup" id="G4T7I8">
    <property type="interactions" value="488"/>
</dbReference>
<keyword evidence="9" id="KW-0677">Repeat</keyword>
<evidence type="ECO:0000313" key="12">
    <source>
        <dbReference type="EMBL" id="CCA67278.1"/>
    </source>
</evidence>
<organism evidence="12 13">
    <name type="scientific">Serendipita indica (strain DSM 11827)</name>
    <name type="common">Root endophyte fungus</name>
    <name type="synonym">Piriformospora indica</name>
    <dbReference type="NCBI Taxonomy" id="1109443"/>
    <lineage>
        <taxon>Eukaryota</taxon>
        <taxon>Fungi</taxon>
        <taxon>Dikarya</taxon>
        <taxon>Basidiomycota</taxon>
        <taxon>Agaricomycotina</taxon>
        <taxon>Agaricomycetes</taxon>
        <taxon>Sebacinales</taxon>
        <taxon>Serendipitaceae</taxon>
        <taxon>Serendipita</taxon>
    </lineage>
</organism>
<dbReference type="InParanoid" id="G4T7I8"/>
<proteinExistence type="inferred from homology"/>
<dbReference type="HOGENOM" id="CLU_006430_2_0_1"/>
<dbReference type="PANTHER" id="PTHR44111">
    <property type="entry name" value="ELONGATOR COMPLEX PROTEIN 2"/>
    <property type="match status" value="1"/>
</dbReference>
<evidence type="ECO:0000313" key="13">
    <source>
        <dbReference type="Proteomes" id="UP000007148"/>
    </source>
</evidence>
<evidence type="ECO:0000256" key="8">
    <source>
        <dbReference type="ARBA" id="ARBA00022694"/>
    </source>
</evidence>
<dbReference type="GO" id="GO:0005737">
    <property type="term" value="C:cytoplasm"/>
    <property type="evidence" value="ECO:0007669"/>
    <property type="project" value="UniProtKB-SubCell"/>
</dbReference>
<dbReference type="GO" id="GO:0002098">
    <property type="term" value="P:tRNA wobble uridine modification"/>
    <property type="evidence" value="ECO:0007669"/>
    <property type="project" value="InterPro"/>
</dbReference>
<dbReference type="Gene3D" id="2.130.10.10">
    <property type="entry name" value="YVTN repeat-like/Quinoprotein amine dehydrogenase"/>
    <property type="match status" value="4"/>
</dbReference>
<dbReference type="GO" id="GO:0005634">
    <property type="term" value="C:nucleus"/>
    <property type="evidence" value="ECO:0007669"/>
    <property type="project" value="UniProtKB-SubCell"/>
</dbReference>
<dbReference type="AlphaFoldDB" id="G4T7I8"/>
<dbReference type="InterPro" id="IPR020472">
    <property type="entry name" value="WD40_PAC1"/>
</dbReference>
<dbReference type="SMART" id="SM00320">
    <property type="entry name" value="WD40"/>
    <property type="match status" value="8"/>
</dbReference>
<comment type="subcellular location">
    <subcellularLocation>
        <location evidence="2">Cytoplasm</location>
    </subcellularLocation>
    <subcellularLocation>
        <location evidence="1">Nucleus</location>
    </subcellularLocation>
</comment>
<dbReference type="GO" id="GO:0033588">
    <property type="term" value="C:elongator holoenzyme complex"/>
    <property type="evidence" value="ECO:0007669"/>
    <property type="project" value="InterPro"/>
</dbReference>
<dbReference type="InterPro" id="IPR037289">
    <property type="entry name" value="Elp2"/>
</dbReference>
<evidence type="ECO:0000256" key="9">
    <source>
        <dbReference type="ARBA" id="ARBA00022737"/>
    </source>
</evidence>
<evidence type="ECO:0000256" key="4">
    <source>
        <dbReference type="ARBA" id="ARBA00005881"/>
    </source>
</evidence>
<dbReference type="UniPathway" id="UPA00988"/>
<dbReference type="PROSITE" id="PS50082">
    <property type="entry name" value="WD_REPEATS_2"/>
    <property type="match status" value="5"/>
</dbReference>
<keyword evidence="7 11" id="KW-0853">WD repeat</keyword>
<accession>G4T7I8</accession>
<keyword evidence="10" id="KW-0539">Nucleus</keyword>
<feature type="repeat" description="WD" evidence="11">
    <location>
        <begin position="547"/>
        <end position="579"/>
    </location>
</feature>
<evidence type="ECO:0000256" key="5">
    <source>
        <dbReference type="ARBA" id="ARBA00020267"/>
    </source>
</evidence>
<feature type="repeat" description="WD" evidence="11">
    <location>
        <begin position="255"/>
        <end position="289"/>
    </location>
</feature>
<dbReference type="OMA" id="NPRSHCL"/>
<dbReference type="STRING" id="1109443.G4T7I8"/>
<evidence type="ECO:0000256" key="3">
    <source>
        <dbReference type="ARBA" id="ARBA00005043"/>
    </source>
</evidence>
<evidence type="ECO:0000256" key="7">
    <source>
        <dbReference type="ARBA" id="ARBA00022574"/>
    </source>
</evidence>
<keyword evidence="13" id="KW-1185">Reference proteome</keyword>
<evidence type="ECO:0000256" key="2">
    <source>
        <dbReference type="ARBA" id="ARBA00004496"/>
    </source>
</evidence>
<feature type="repeat" description="WD" evidence="11">
    <location>
        <begin position="176"/>
        <end position="198"/>
    </location>
</feature>
<dbReference type="SUPFAM" id="SSF50978">
    <property type="entry name" value="WD40 repeat-like"/>
    <property type="match status" value="2"/>
</dbReference>
<feature type="repeat" description="WD" evidence="11">
    <location>
        <begin position="47"/>
        <end position="86"/>
    </location>
</feature>
<dbReference type="Proteomes" id="UP000007148">
    <property type="component" value="Unassembled WGS sequence"/>
</dbReference>
<dbReference type="PANTHER" id="PTHR44111:SF1">
    <property type="entry name" value="ELONGATOR COMPLEX PROTEIN 2"/>
    <property type="match status" value="1"/>
</dbReference>
<feature type="repeat" description="WD" evidence="11">
    <location>
        <begin position="351"/>
        <end position="381"/>
    </location>
</feature>
<evidence type="ECO:0000256" key="11">
    <source>
        <dbReference type="PROSITE-ProRule" id="PRU00221"/>
    </source>
</evidence>
<gene>
    <name evidence="12" type="ORF">PIIN_01111</name>
</gene>
<dbReference type="InterPro" id="IPR019775">
    <property type="entry name" value="WD40_repeat_CS"/>
</dbReference>
<dbReference type="EMBL" id="CAFZ01000011">
    <property type="protein sequence ID" value="CCA67278.1"/>
    <property type="molecule type" value="Genomic_DNA"/>
</dbReference>
<dbReference type="PROSITE" id="PS00678">
    <property type="entry name" value="WD_REPEATS_1"/>
    <property type="match status" value="2"/>
</dbReference>
<dbReference type="eggNOG" id="KOG1063">
    <property type="taxonomic scope" value="Eukaryota"/>
</dbReference>
<dbReference type="InterPro" id="IPR015943">
    <property type="entry name" value="WD40/YVTN_repeat-like_dom_sf"/>
</dbReference>
<reference evidence="12 13" key="1">
    <citation type="journal article" date="2011" name="PLoS Pathog.">
        <title>Endophytic Life Strategies Decoded by Genome and Transcriptome Analyses of the Mutualistic Root Symbiont Piriformospora indica.</title>
        <authorList>
            <person name="Zuccaro A."/>
            <person name="Lahrmann U."/>
            <person name="Guldener U."/>
            <person name="Langen G."/>
            <person name="Pfiffi S."/>
            <person name="Biedenkopf D."/>
            <person name="Wong P."/>
            <person name="Samans B."/>
            <person name="Grimm C."/>
            <person name="Basiewicz M."/>
            <person name="Murat C."/>
            <person name="Martin F."/>
            <person name="Kogel K.H."/>
        </authorList>
    </citation>
    <scope>NUCLEOTIDE SEQUENCE [LARGE SCALE GENOMIC DNA]</scope>
    <source>
        <strain evidence="12 13">DSM 11827</strain>
    </source>
</reference>
<dbReference type="InterPro" id="IPR001680">
    <property type="entry name" value="WD40_rpt"/>
</dbReference>
<evidence type="ECO:0000256" key="6">
    <source>
        <dbReference type="ARBA" id="ARBA00022490"/>
    </source>
</evidence>
<comment type="similarity">
    <text evidence="4">Belongs to the WD repeat ELP2 family.</text>
</comment>
<dbReference type="Pfam" id="PF00400">
    <property type="entry name" value="WD40"/>
    <property type="match status" value="6"/>
</dbReference>
<protein>
    <recommendedName>
        <fullName evidence="5">Elongator complex protein 2</fullName>
    </recommendedName>
</protein>
<evidence type="ECO:0000256" key="10">
    <source>
        <dbReference type="ARBA" id="ARBA00023242"/>
    </source>
</evidence>
<name>G4T7I8_SERID</name>
<sequence length="706" mass="77614">MDMLLAFVSSLGDQMPFWWGTMKDFFTSITDKINHLNSSSVAPCAQIKTHSHAVSALVEHDGIIVTGSSDMKLKLWNLPELDNTNESSGGLILEFTQKQVIDTGKRFPIALAMSKLPGTSVQLLAVGLTDTKIRVFVASGSQFAEAAVLQGHEDWIKALDFSLLYTAEDGISYITLASGSQDGTIRLWDIRQAPEAVDKPTKGDLDDQLLDAFEASLGEVGAEETGRQISMKQHIVKVTDGERAYNFHITLDALLIGHDAGVTDVTWMPSPNSRILLSTSVDSSVILWSSSDSTSQIWTNRYRFGDVGGQRLGGFVGGLWVDANQAVAFGWNGSFRRWNYVNDQWHEVQAVTGHSAPVHGIDWEPSGRYFISASLDQTVRIHGPVEDRWTEIARAQTHGYDCIQACFLSDLRFASISDEKVARVFDAPGAFVRLASVLGLRSTDEDVSARPVAANVPPLGLSNKALSEDNVEQSVNSLERAPYEAELASVTLWPEIEKIFGHGYESISLAVSRSKALIATTCKATTAKHAVVRLYDSQSFKPFGTPLEGHTLTITRVAFSKDDEFILAGGKDRTWHLWKRNEDGGYSNFIAGKGHARVKIWDATGDQSKLQKPLANLKMEQPATAACFSSIQSDGRILMAIGLETGEVQIYASELPFEQWKLMLRFPPNVTHIDQIRQLAWRPSPEGLFLASCSDDGSVRVMEITQ</sequence>
<dbReference type="OrthoDB" id="27911at2759"/>
<dbReference type="InterPro" id="IPR036322">
    <property type="entry name" value="WD40_repeat_dom_sf"/>
</dbReference>
<evidence type="ECO:0000256" key="1">
    <source>
        <dbReference type="ARBA" id="ARBA00004123"/>
    </source>
</evidence>